<protein>
    <submittedName>
        <fullName evidence="3">O-6-alkylguanine-DNA:cysteine-protein methyltransferase</fullName>
    </submittedName>
</protein>
<evidence type="ECO:0000259" key="2">
    <source>
        <dbReference type="Pfam" id="PF01035"/>
    </source>
</evidence>
<dbReference type="GO" id="GO:0032259">
    <property type="term" value="P:methylation"/>
    <property type="evidence" value="ECO:0007669"/>
    <property type="project" value="UniProtKB-KW"/>
</dbReference>
<dbReference type="PANTHER" id="PTHR42942">
    <property type="entry name" value="6-O-METHYLGUANINE DNA METHYLTRANSFERASE"/>
    <property type="match status" value="1"/>
</dbReference>
<dbReference type="Proteomes" id="UP000004478">
    <property type="component" value="Unassembled WGS sequence"/>
</dbReference>
<dbReference type="SUPFAM" id="SSF46767">
    <property type="entry name" value="Methylated DNA-protein cysteine methyltransferase, C-terminal domain"/>
    <property type="match status" value="1"/>
</dbReference>
<dbReference type="AlphaFoldDB" id="K1M4B9"/>
<name>K1M4B9_CECL9</name>
<proteinExistence type="predicted"/>
<dbReference type="InterPro" id="IPR052520">
    <property type="entry name" value="ATL_DNA_repair"/>
</dbReference>
<sequence>MKYYWNCCMTKNKENYFDQVYQVVKLIPKGRVTSYGAIANYLGLKSGARMVGYAMNASHYQPDIPAHRVVNRAGVLTGKHHFETPFKMQELLEQEGIKIEKDKIIAFEQHFWDPMELENTL</sequence>
<evidence type="ECO:0000313" key="4">
    <source>
        <dbReference type="Proteomes" id="UP000004478"/>
    </source>
</evidence>
<dbReference type="Gene3D" id="1.10.10.10">
    <property type="entry name" value="Winged helix-like DNA-binding domain superfamily/Winged helix DNA-binding domain"/>
    <property type="match status" value="1"/>
</dbReference>
<dbReference type="Pfam" id="PF01035">
    <property type="entry name" value="DNA_binding_1"/>
    <property type="match status" value="1"/>
</dbReference>
<evidence type="ECO:0000313" key="3">
    <source>
        <dbReference type="EMBL" id="EKB51099.1"/>
    </source>
</evidence>
<reference evidence="3 4" key="1">
    <citation type="journal article" date="2012" name="J. Bacteriol.">
        <title>Draft Genome Sequence of Cecembia lonarensis Strain LW9T, Isolated from Lonar Lake, a Haloalkaline Lake in India.</title>
        <authorList>
            <person name="Shivaji S."/>
            <person name="Ara S."/>
            <person name="Singh A."/>
            <person name="Pinnaka A.K."/>
        </authorList>
    </citation>
    <scope>NUCLEOTIDE SEQUENCE [LARGE SCALE GENOMIC DNA]</scope>
    <source>
        <strain evidence="3 4">LW9</strain>
    </source>
</reference>
<gene>
    <name evidence="3" type="ORF">B879_00390</name>
</gene>
<feature type="domain" description="Methylated-DNA-[protein]-cysteine S-methyltransferase DNA binding" evidence="2">
    <location>
        <begin position="17"/>
        <end position="97"/>
    </location>
</feature>
<dbReference type="InterPro" id="IPR014048">
    <property type="entry name" value="MethylDNA_cys_MeTrfase_DNA-bd"/>
</dbReference>
<dbReference type="PANTHER" id="PTHR42942:SF1">
    <property type="entry name" value="ALKYLTRANSFERASE-LIKE PROTEIN 1"/>
    <property type="match status" value="1"/>
</dbReference>
<dbReference type="GO" id="GO:0006281">
    <property type="term" value="P:DNA repair"/>
    <property type="evidence" value="ECO:0007669"/>
    <property type="project" value="InterPro"/>
</dbReference>
<keyword evidence="3" id="KW-0489">Methyltransferase</keyword>
<dbReference type="CDD" id="cd06445">
    <property type="entry name" value="ATase"/>
    <property type="match status" value="1"/>
</dbReference>
<dbReference type="PATRIC" id="fig|1225176.3.peg.414"/>
<comment type="caution">
    <text evidence="3">The sequence shown here is derived from an EMBL/GenBank/DDBJ whole genome shotgun (WGS) entry which is preliminary data.</text>
</comment>
<keyword evidence="1" id="KW-0227">DNA damage</keyword>
<evidence type="ECO:0000256" key="1">
    <source>
        <dbReference type="ARBA" id="ARBA00022763"/>
    </source>
</evidence>
<dbReference type="GO" id="GO:0008168">
    <property type="term" value="F:methyltransferase activity"/>
    <property type="evidence" value="ECO:0007669"/>
    <property type="project" value="UniProtKB-KW"/>
</dbReference>
<organism evidence="3 4">
    <name type="scientific">Cecembia lonarensis (strain CCUG 58316 / KCTC 22772 / LW9)</name>
    <dbReference type="NCBI Taxonomy" id="1225176"/>
    <lineage>
        <taxon>Bacteria</taxon>
        <taxon>Pseudomonadati</taxon>
        <taxon>Bacteroidota</taxon>
        <taxon>Cytophagia</taxon>
        <taxon>Cytophagales</taxon>
        <taxon>Cyclobacteriaceae</taxon>
        <taxon>Cecembia</taxon>
    </lineage>
</organism>
<dbReference type="EMBL" id="AMGM01000003">
    <property type="protein sequence ID" value="EKB51099.1"/>
    <property type="molecule type" value="Genomic_DNA"/>
</dbReference>
<keyword evidence="3" id="KW-0808">Transferase</keyword>
<dbReference type="InterPro" id="IPR036388">
    <property type="entry name" value="WH-like_DNA-bd_sf"/>
</dbReference>
<keyword evidence="4" id="KW-1185">Reference proteome</keyword>
<accession>K1M4B9</accession>
<dbReference type="InterPro" id="IPR036217">
    <property type="entry name" value="MethylDNA_cys_MeTrfase_DNAb"/>
</dbReference>